<name>A0ABT5YMX8_9PROT</name>
<sequence>MFARLQALWEQINTGLWFVPGLMLLGALLLAWLSMAVSLAGFDPDSLWWLSSGDRESVAALLSTLLTSMITLATLAISITMVVLTLAAGQLGPRLIRSFMADKSTQFMLGFFLATIVYLVVVLRGVNADLGREESHHVVATVGAALSLGCVVLLLFFVHHLGRSIVADTVIERVGRQLDATIEEMLPKSENTPSEPASHSSSHDDGAVFSLVRGGYVQAVDHDALVECAKDFQCQVLLDFRPGHFLIPHGAHGRVYPASNCSEKLIQGVRNAIAVGGQRSAAQDLEYAIRQLVEVALRALSPGINDPFTAIVVIDRLGLCLAEIMRRDPPKAIWQDDEGCTRVVGQPITFAGLTDAAFNQIRQSGGRPAILIQMMAILKQLAEQARTEEHRQALDEQVGLVLDAGERCIAAAYDRRPLETRAAEARRHLAAMEHAARS</sequence>
<proteinExistence type="predicted"/>
<keyword evidence="1" id="KW-1133">Transmembrane helix</keyword>
<dbReference type="RefSeq" id="WP_275822532.1">
    <property type="nucleotide sequence ID" value="NZ_JARHUD010000005.1"/>
</dbReference>
<accession>A0ABT5YMX8</accession>
<keyword evidence="1" id="KW-0812">Transmembrane</keyword>
<feature type="transmembrane region" description="Helical" evidence="1">
    <location>
        <begin position="12"/>
        <end position="40"/>
    </location>
</feature>
<dbReference type="Pfam" id="PF10011">
    <property type="entry name" value="DUF2254"/>
    <property type="match status" value="1"/>
</dbReference>
<reference evidence="2 3" key="1">
    <citation type="submission" date="2023-03" db="EMBL/GenBank/DDBJ databases">
        <title>Fodinicurvata sp. CAU 1616 isolated from sea sendiment.</title>
        <authorList>
            <person name="Kim W."/>
        </authorList>
    </citation>
    <scope>NUCLEOTIDE SEQUENCE [LARGE SCALE GENOMIC DNA]</scope>
    <source>
        <strain evidence="2 3">CAU 1616</strain>
    </source>
</reference>
<dbReference type="Proteomes" id="UP001215503">
    <property type="component" value="Unassembled WGS sequence"/>
</dbReference>
<keyword evidence="3" id="KW-1185">Reference proteome</keyword>
<dbReference type="InterPro" id="IPR018723">
    <property type="entry name" value="DUF2254_membrane"/>
</dbReference>
<organism evidence="2 3">
    <name type="scientific">Aquibaculum arenosum</name>
    <dbReference type="NCBI Taxonomy" id="3032591"/>
    <lineage>
        <taxon>Bacteria</taxon>
        <taxon>Pseudomonadati</taxon>
        <taxon>Pseudomonadota</taxon>
        <taxon>Alphaproteobacteria</taxon>
        <taxon>Rhodospirillales</taxon>
        <taxon>Rhodovibrionaceae</taxon>
        <taxon>Aquibaculum</taxon>
    </lineage>
</organism>
<protein>
    <submittedName>
        <fullName evidence="2">DUF2254 domain-containing protein</fullName>
    </submittedName>
</protein>
<feature type="transmembrane region" description="Helical" evidence="1">
    <location>
        <begin position="138"/>
        <end position="158"/>
    </location>
</feature>
<evidence type="ECO:0000313" key="2">
    <source>
        <dbReference type="EMBL" id="MDF2096278.1"/>
    </source>
</evidence>
<evidence type="ECO:0000256" key="1">
    <source>
        <dbReference type="SAM" id="Phobius"/>
    </source>
</evidence>
<comment type="caution">
    <text evidence="2">The sequence shown here is derived from an EMBL/GenBank/DDBJ whole genome shotgun (WGS) entry which is preliminary data.</text>
</comment>
<feature type="transmembrane region" description="Helical" evidence="1">
    <location>
        <begin position="107"/>
        <end position="126"/>
    </location>
</feature>
<keyword evidence="1" id="KW-0472">Membrane</keyword>
<evidence type="ECO:0000313" key="3">
    <source>
        <dbReference type="Proteomes" id="UP001215503"/>
    </source>
</evidence>
<dbReference type="EMBL" id="JARHUD010000005">
    <property type="protein sequence ID" value="MDF2096278.1"/>
    <property type="molecule type" value="Genomic_DNA"/>
</dbReference>
<gene>
    <name evidence="2" type="ORF">P2G67_09850</name>
</gene>
<feature type="transmembrane region" description="Helical" evidence="1">
    <location>
        <begin position="60"/>
        <end position="86"/>
    </location>
</feature>